<name>A0AAD4CHI5_ASPNN</name>
<protein>
    <submittedName>
        <fullName evidence="2">Uncharacterized protein</fullName>
    </submittedName>
</protein>
<dbReference type="EMBL" id="VCAU01000074">
    <property type="protein sequence ID" value="KAF9886626.1"/>
    <property type="molecule type" value="Genomic_DNA"/>
</dbReference>
<feature type="compositionally biased region" description="Polar residues" evidence="1">
    <location>
        <begin position="96"/>
        <end position="115"/>
    </location>
</feature>
<gene>
    <name evidence="2" type="ORF">FE257_011266</name>
</gene>
<evidence type="ECO:0000313" key="2">
    <source>
        <dbReference type="EMBL" id="KAF9886626.1"/>
    </source>
</evidence>
<accession>A0AAD4CHI5</accession>
<feature type="compositionally biased region" description="Low complexity" evidence="1">
    <location>
        <begin position="73"/>
        <end position="85"/>
    </location>
</feature>
<comment type="caution">
    <text evidence="2">The sequence shown here is derived from an EMBL/GenBank/DDBJ whole genome shotgun (WGS) entry which is preliminary data.</text>
</comment>
<keyword evidence="3" id="KW-1185">Reference proteome</keyword>
<organism evidence="2 3">
    <name type="scientific">Aspergillus nanangensis</name>
    <dbReference type="NCBI Taxonomy" id="2582783"/>
    <lineage>
        <taxon>Eukaryota</taxon>
        <taxon>Fungi</taxon>
        <taxon>Dikarya</taxon>
        <taxon>Ascomycota</taxon>
        <taxon>Pezizomycotina</taxon>
        <taxon>Eurotiomycetes</taxon>
        <taxon>Eurotiomycetidae</taxon>
        <taxon>Eurotiales</taxon>
        <taxon>Aspergillaceae</taxon>
        <taxon>Aspergillus</taxon>
        <taxon>Aspergillus subgen. Circumdati</taxon>
    </lineage>
</organism>
<reference evidence="2" key="1">
    <citation type="journal article" date="2019" name="Beilstein J. Org. Chem.">
        <title>Nanangenines: drimane sesquiterpenoids as the dominant metabolite cohort of a novel Australian fungus, Aspergillus nanangensis.</title>
        <authorList>
            <person name="Lacey H.J."/>
            <person name="Gilchrist C.L.M."/>
            <person name="Crombie A."/>
            <person name="Kalaitzis J.A."/>
            <person name="Vuong D."/>
            <person name="Rutledge P.J."/>
            <person name="Turner P."/>
            <person name="Pitt J.I."/>
            <person name="Lacey E."/>
            <person name="Chooi Y.H."/>
            <person name="Piggott A.M."/>
        </authorList>
    </citation>
    <scope>NUCLEOTIDE SEQUENCE</scope>
    <source>
        <strain evidence="2">MST-FP2251</strain>
    </source>
</reference>
<proteinExistence type="predicted"/>
<reference evidence="2" key="2">
    <citation type="submission" date="2020-02" db="EMBL/GenBank/DDBJ databases">
        <authorList>
            <person name="Gilchrist C.L.M."/>
            <person name="Chooi Y.-H."/>
        </authorList>
    </citation>
    <scope>NUCLEOTIDE SEQUENCE</scope>
    <source>
        <strain evidence="2">MST-FP2251</strain>
    </source>
</reference>
<dbReference type="AlphaFoldDB" id="A0AAD4CHI5"/>
<dbReference type="Proteomes" id="UP001194746">
    <property type="component" value="Unassembled WGS sequence"/>
</dbReference>
<sequence length="297" mass="31474">MVNWKASDATDRLVAAMIAAHPSIKLDYKAMAVMFGQEATYDAIEGRFRRYRKMAEDLKAEASSQGVTDLSRGRGSNSTGSTPRTPRGPRGGITKPGSSGRSRKSQASQNMTSPSKRGKRSGMSVMDAISLDDNDNGSDVYSGPLPLFASEPKHQVHIKDEILHSIAPHQELDTFMDPHPPASASSVASTAVTSKVETPENISSFASTFGGVKLDGSHSMTSLQAPGAVEILDERISNVGVGGFADDISDSAAVHPGRDSLEPVGMNQDGGIFNIPGFYYGNLPCYDTAEDLYGGDA</sequence>
<evidence type="ECO:0000256" key="1">
    <source>
        <dbReference type="SAM" id="MobiDB-lite"/>
    </source>
</evidence>
<evidence type="ECO:0000313" key="3">
    <source>
        <dbReference type="Proteomes" id="UP001194746"/>
    </source>
</evidence>
<feature type="region of interest" description="Disordered" evidence="1">
    <location>
        <begin position="61"/>
        <end position="123"/>
    </location>
</feature>